<dbReference type="InterPro" id="IPR036398">
    <property type="entry name" value="CA_dom_sf"/>
</dbReference>
<evidence type="ECO:0000313" key="3">
    <source>
        <dbReference type="Proteomes" id="UP001652625"/>
    </source>
</evidence>
<evidence type="ECO:0000313" key="4">
    <source>
        <dbReference type="RefSeq" id="XP_065675148.1"/>
    </source>
</evidence>
<evidence type="ECO:0000259" key="2">
    <source>
        <dbReference type="PROSITE" id="PS51144"/>
    </source>
</evidence>
<feature type="transmembrane region" description="Helical" evidence="1">
    <location>
        <begin position="104"/>
        <end position="122"/>
    </location>
</feature>
<feature type="domain" description="Alpha-carbonic anhydrase" evidence="2">
    <location>
        <begin position="1"/>
        <end position="57"/>
    </location>
</feature>
<protein>
    <submittedName>
        <fullName evidence="4">Uncharacterized protein LOC136091466</fullName>
    </submittedName>
</protein>
<keyword evidence="1" id="KW-1133">Transmembrane helix</keyword>
<sequence>MWIVNHKMISVSSYQLLSFRLLKGRLHNTSNTVWLENLTNTDRPTQPINGRKVYTSVLNYPNSIFFNKNTTSGNTTISITSIFENTQNVTQNTTSFSKTTKNSAFLIGIASNLFILCFILVIDCFY</sequence>
<proteinExistence type="predicted"/>
<organism evidence="3 4">
    <name type="scientific">Hydra vulgaris</name>
    <name type="common">Hydra</name>
    <name type="synonym">Hydra attenuata</name>
    <dbReference type="NCBI Taxonomy" id="6087"/>
    <lineage>
        <taxon>Eukaryota</taxon>
        <taxon>Metazoa</taxon>
        <taxon>Cnidaria</taxon>
        <taxon>Hydrozoa</taxon>
        <taxon>Hydroidolina</taxon>
        <taxon>Anthoathecata</taxon>
        <taxon>Aplanulata</taxon>
        <taxon>Hydridae</taxon>
        <taxon>Hydra</taxon>
    </lineage>
</organism>
<accession>A0ABM4DKV5</accession>
<dbReference type="Pfam" id="PF00194">
    <property type="entry name" value="Carb_anhydrase"/>
    <property type="match status" value="1"/>
</dbReference>
<dbReference type="PROSITE" id="PS51144">
    <property type="entry name" value="ALPHA_CA_2"/>
    <property type="match status" value="1"/>
</dbReference>
<evidence type="ECO:0000256" key="1">
    <source>
        <dbReference type="SAM" id="Phobius"/>
    </source>
</evidence>
<gene>
    <name evidence="4" type="primary">LOC136091466</name>
</gene>
<name>A0ABM4DKV5_HYDVU</name>
<dbReference type="InterPro" id="IPR001148">
    <property type="entry name" value="CA_dom"/>
</dbReference>
<keyword evidence="1" id="KW-0812">Transmembrane</keyword>
<dbReference type="GeneID" id="136091466"/>
<reference evidence="4" key="1">
    <citation type="submission" date="2025-08" db="UniProtKB">
        <authorList>
            <consortium name="RefSeq"/>
        </authorList>
    </citation>
    <scope>IDENTIFICATION</scope>
</reference>
<keyword evidence="3" id="KW-1185">Reference proteome</keyword>
<keyword evidence="1" id="KW-0472">Membrane</keyword>
<dbReference type="Gene3D" id="3.10.200.10">
    <property type="entry name" value="Alpha carbonic anhydrase"/>
    <property type="match status" value="1"/>
</dbReference>
<dbReference type="RefSeq" id="XP_065675148.1">
    <property type="nucleotide sequence ID" value="XM_065819076.1"/>
</dbReference>
<dbReference type="SUPFAM" id="SSF51069">
    <property type="entry name" value="Carbonic anhydrase"/>
    <property type="match status" value="1"/>
</dbReference>
<dbReference type="Proteomes" id="UP001652625">
    <property type="component" value="Chromosome 15"/>
</dbReference>